<evidence type="ECO:0000256" key="3">
    <source>
        <dbReference type="ARBA" id="ARBA00023326"/>
    </source>
</evidence>
<reference evidence="6 7" key="1">
    <citation type="submission" date="2019-03" db="EMBL/GenBank/DDBJ databases">
        <title>Genomics of glacier-inhabiting Cryobacterium strains.</title>
        <authorList>
            <person name="Liu Q."/>
            <person name="Xin Y.-H."/>
        </authorList>
    </citation>
    <scope>NUCLEOTIDE SEQUENCE [LARGE SCALE GENOMIC DNA]</scope>
    <source>
        <strain evidence="6 7">MDB1-5</strain>
    </source>
</reference>
<evidence type="ECO:0000256" key="2">
    <source>
        <dbReference type="ARBA" id="ARBA00023295"/>
    </source>
</evidence>
<dbReference type="Proteomes" id="UP000297604">
    <property type="component" value="Unassembled WGS sequence"/>
</dbReference>
<evidence type="ECO:0000259" key="5">
    <source>
        <dbReference type="PROSITE" id="PS50853"/>
    </source>
</evidence>
<dbReference type="NCBIfam" id="NF012211">
    <property type="entry name" value="tand_rpt_95"/>
    <property type="match status" value="1"/>
</dbReference>
<name>A0ABY2INP7_9MICO</name>
<dbReference type="PANTHER" id="PTHR13817">
    <property type="entry name" value="TITIN"/>
    <property type="match status" value="1"/>
</dbReference>
<keyword evidence="2" id="KW-0378">Hydrolase</keyword>
<organism evidence="6 7">
    <name type="scientific">Cryobacterium glucosi</name>
    <dbReference type="NCBI Taxonomy" id="1259175"/>
    <lineage>
        <taxon>Bacteria</taxon>
        <taxon>Bacillati</taxon>
        <taxon>Actinomycetota</taxon>
        <taxon>Actinomycetes</taxon>
        <taxon>Micrococcales</taxon>
        <taxon>Microbacteriaceae</taxon>
        <taxon>Cryobacterium</taxon>
    </lineage>
</organism>
<keyword evidence="2" id="KW-0326">Glycosidase</keyword>
<gene>
    <name evidence="6" type="ORF">E3O46_08360</name>
</gene>
<dbReference type="EMBL" id="SOFS01000018">
    <property type="protein sequence ID" value="TFC20924.1"/>
    <property type="molecule type" value="Genomic_DNA"/>
</dbReference>
<comment type="caution">
    <text evidence="6">The sequence shown here is derived from an EMBL/GenBank/DDBJ whole genome shotgun (WGS) entry which is preliminary data.</text>
</comment>
<feature type="compositionally biased region" description="Low complexity" evidence="4">
    <location>
        <begin position="330"/>
        <end position="340"/>
    </location>
</feature>
<evidence type="ECO:0000313" key="6">
    <source>
        <dbReference type="EMBL" id="TFC20924.1"/>
    </source>
</evidence>
<dbReference type="RefSeq" id="WP_134561512.1">
    <property type="nucleotide sequence ID" value="NZ_SOFS01000018.1"/>
</dbReference>
<protein>
    <submittedName>
        <fullName evidence="6">Fibronectin type III domain-containing protein</fullName>
    </submittedName>
</protein>
<evidence type="ECO:0000256" key="1">
    <source>
        <dbReference type="ARBA" id="ARBA00022737"/>
    </source>
</evidence>
<dbReference type="InterPro" id="IPR013783">
    <property type="entry name" value="Ig-like_fold"/>
</dbReference>
<feature type="region of interest" description="Disordered" evidence="4">
    <location>
        <begin position="313"/>
        <end position="340"/>
    </location>
</feature>
<evidence type="ECO:0000256" key="4">
    <source>
        <dbReference type="SAM" id="MobiDB-lite"/>
    </source>
</evidence>
<dbReference type="Pfam" id="PF17963">
    <property type="entry name" value="Big_9"/>
    <property type="match status" value="5"/>
</dbReference>
<dbReference type="InterPro" id="IPR003961">
    <property type="entry name" value="FN3_dom"/>
</dbReference>
<dbReference type="InterPro" id="IPR036116">
    <property type="entry name" value="FN3_sf"/>
</dbReference>
<feature type="domain" description="Fibronectin type-III" evidence="5">
    <location>
        <begin position="1597"/>
        <end position="1696"/>
    </location>
</feature>
<dbReference type="Gene3D" id="2.60.40.10">
    <property type="entry name" value="Immunoglobulins"/>
    <property type="match status" value="3"/>
</dbReference>
<dbReference type="SMART" id="SM00060">
    <property type="entry name" value="FN3"/>
    <property type="match status" value="4"/>
</dbReference>
<keyword evidence="7" id="KW-1185">Reference proteome</keyword>
<accession>A0ABY2INP7</accession>
<sequence>MIRLWVSRQFAAHRSAWATALGGTLVLALVVTTAVVSGGYTAQRLDLGDAAVWVTNETRQAVGRANTAVMELNTVVTSESSNLDVLQSGATVLVLDTGNSSLDILDPATATIVRSVALPPRAPAVFLAGTRTLIASNGEVWETPTSRLASFDTATAPTLSLGAGSVVSVDDTGTLVSFTPATGALAQAPSGSGTVTSSQTLSAGSPGDDYQLTSVNGAWALLNATSRHLFLDGRDVDLSGLIVDGGAPALQQPSLSGSRVLIAHEQGLVAVPLSGGAPTVLVSGRNGTAAAPDTAGQCAYAAWSDGTAWRDCGDAGSGGSASGASGGSRGTQSGTTTTLTGLNDNARLAFRRNGTGLVLNDAHNGSTWAVQRDNQLIDNWADLIDTTPDTQRIETNGDDTPPVYDKVQAPPVAVDDSFGARPGRIVTLPVLLNDSDPNGDVLVIESVTPIDATDGRLDLVGNNQQVQLTVAEAATGQLRFGYTINDGRGGSASATVTVTLRAPGENSAPQQVRTTHATVRAGGRVTSQVLGDWIDPDGDPVYLASASAAGHDLLSFTPAGAVVFTDAGTNADDKRVGLSVSDGRLLGTGSLTVSVRASGAVPIVADSFIVLATAGAEVSVSPLDHARGGSAPLRLSSVPAKPDATITPDFASGAFRFLSSTPGVHEIEYSVTDGQLTATGRVRVDVAPAADANSTPVTVPHTAFIRGQQATLVDVLASDFDPANGVLLITGTMNVPASSGMRIEILDQRILRVTLTRPLPDGGLSFGYRISNGLADAEGTVTVVEIPALGQKQAPIAVADTATVRVGDTIDIPVLANDEQPDGDSLTLDPVLASGLSPGAGLLFAAGTVLRYLAPATPGTYTAVYRVNAPDGQYANAEVRISVREADPSTNNPPVPKTVTARVLSGGTVEVSIPLTGIDPDGDSVQLVGQETNPEKGSVTADGTDTFRYQAGEYSAGTDTFSYAVVDALGARAIGTVRIGISPRLDGARNPVAAPDDVVVRPGSTVSVHVLANDSDPDGGRLTISAVEPSGTPADLAADHGTAMIAGDTIAVTAPATPGRFGFIYEISNERGGTSSTFLTVVVRADAPRARPEARDTHLTLSDVLAGGTVDVDVLANVTFADGPARGLALSVPESWADSARVTDAKRVRVTVHATSQIIPFQVANPDDASITALAFIWVPGYTDALPQLRKGVPALTVASGANLTIPINDYVVAVGGKQVRLTDRSLVHATRSNGADLATSDTSIAFTSADQYYGPASVSFVVTDGTGAGDPDGHTATIVLPITVTPQANQPPAFDGAVLDFEPDQTKVIDLSKLTSYPYPNDQASLVYSVLDPKPVGFDYSLDGQQLTLHARTTTLPASGGQGGHGSITIGVSAGGTPGRAGRIEMSVVASTRPLAIPAADVAIAPRGQTTVVDVLANDGAANPFPQVPLRVVAVRGLGGAGIPAGVRITPSADNSTLSVQVAANAAAADTNLEYEVADATNDPNRYAWGTVRISVQDRPDPVTSLSVTGFSDTRLAVAFNPGAANNSAVTGYEITLVNAVTGAAISTTTCQATSCTVPTGGNGRANAVRVSVAARNGLGLGATTALADTVWSDVVPSAPGNLAAAPLNGGLTISWAPVPNGAGSPITDYLVTVNGTAQPAVNATGPGCGATRCSLTVNGLANGAFVPVSVSARNESYPALSAWTSASTQGTPYGAPTAGAVSASAGAAGTVHVAWDAFSGSGDPVGGYFVQRLTNGTVPTGNQACTVTSPAPGTVVVPHTGANVAELRNLGAGATSVDFTGLTSDTASYSFVVWAYNRAGCTNSQVTTVQVQSTPGAVTDPGASMGMHDTAYDLQITPVSPGAGVTGYEVRAVDAATGTPGASATFTATALPRQLLTPTVFGAPFSYQVRACDTSATWGTCGAWSATMTAPAASVSLAVTGLAYDPATGVFGWTNGPDNGAYTTGYSCSVPTDPGTAPVAGGPTSCTLAAPAAAGTARLAVSVDLGLGTGNPVYNYDR</sequence>
<dbReference type="InterPro" id="IPR050964">
    <property type="entry name" value="Striated_Muscle_Regulatory"/>
</dbReference>
<dbReference type="SUPFAM" id="SSF49265">
    <property type="entry name" value="Fibronectin type III"/>
    <property type="match status" value="2"/>
</dbReference>
<keyword evidence="1" id="KW-0677">Repeat</keyword>
<proteinExistence type="predicted"/>
<feature type="compositionally biased region" description="Gly residues" evidence="4">
    <location>
        <begin position="315"/>
        <end position="329"/>
    </location>
</feature>
<keyword evidence="3" id="KW-0624">Polysaccharide degradation</keyword>
<keyword evidence="3" id="KW-0119">Carbohydrate metabolism</keyword>
<evidence type="ECO:0000313" key="7">
    <source>
        <dbReference type="Proteomes" id="UP000297604"/>
    </source>
</evidence>
<dbReference type="CDD" id="cd00063">
    <property type="entry name" value="FN3"/>
    <property type="match status" value="2"/>
</dbReference>
<dbReference type="PROSITE" id="PS50853">
    <property type="entry name" value="FN3"/>
    <property type="match status" value="1"/>
</dbReference>
<dbReference type="PANTHER" id="PTHR13817:SF73">
    <property type="entry name" value="FIBRONECTIN TYPE-III DOMAIN-CONTAINING PROTEIN"/>
    <property type="match status" value="1"/>
</dbReference>